<feature type="compositionally biased region" description="Basic and acidic residues" evidence="1">
    <location>
        <begin position="70"/>
        <end position="80"/>
    </location>
</feature>
<feature type="region of interest" description="Disordered" evidence="1">
    <location>
        <begin position="1"/>
        <end position="27"/>
    </location>
</feature>
<feature type="region of interest" description="Disordered" evidence="1">
    <location>
        <begin position="58"/>
        <end position="83"/>
    </location>
</feature>
<evidence type="ECO:0000313" key="2">
    <source>
        <dbReference type="EMBL" id="OIQ77912.1"/>
    </source>
</evidence>
<sequence>MIDGAVRPVRQPGRREREQHDRVADPTTRLLQVGLDQVGELALAIRTLAGRAQELREAPTGRTAPVGEQRGARPVDHGHVTGDVPQVEQADRGGEVLGRHLATLRQRPDRVVQVETSIPDRVPEPLGELGHDLRRVRTTVVDEQQVEVAQRAGIAATDAPHRRKGDALVRVQAIGGPRPQVAQPRHDELDQRRAPKATVLDRAGRQRSGQSGREVEPLSLEVPHPVDGERDLRGFTADRAPCGRSLSGHRTTARPGRARRCGPG</sequence>
<accession>A0A1J5Q3L9</accession>
<protein>
    <submittedName>
        <fullName evidence="2">Uncharacterized protein</fullName>
    </submittedName>
</protein>
<evidence type="ECO:0000256" key="1">
    <source>
        <dbReference type="SAM" id="MobiDB-lite"/>
    </source>
</evidence>
<reference evidence="2" key="1">
    <citation type="submission" date="2016-10" db="EMBL/GenBank/DDBJ databases">
        <title>Sequence of Gallionella enrichment culture.</title>
        <authorList>
            <person name="Poehlein A."/>
            <person name="Muehling M."/>
            <person name="Daniel R."/>
        </authorList>
    </citation>
    <scope>NUCLEOTIDE SEQUENCE</scope>
</reference>
<feature type="compositionally biased region" description="Basic and acidic residues" evidence="1">
    <location>
        <begin position="184"/>
        <end position="193"/>
    </location>
</feature>
<name>A0A1J5Q3L9_9ZZZZ</name>
<dbReference type="AlphaFoldDB" id="A0A1J5Q3L9"/>
<feature type="compositionally biased region" description="Basic and acidic residues" evidence="1">
    <location>
        <begin position="224"/>
        <end position="233"/>
    </location>
</feature>
<organism evidence="2">
    <name type="scientific">mine drainage metagenome</name>
    <dbReference type="NCBI Taxonomy" id="410659"/>
    <lineage>
        <taxon>unclassified sequences</taxon>
        <taxon>metagenomes</taxon>
        <taxon>ecological metagenomes</taxon>
    </lineage>
</organism>
<gene>
    <name evidence="2" type="ORF">GALL_403940</name>
</gene>
<feature type="region of interest" description="Disordered" evidence="1">
    <location>
        <begin position="174"/>
        <end position="264"/>
    </location>
</feature>
<feature type="compositionally biased region" description="Basic and acidic residues" evidence="1">
    <location>
        <begin position="13"/>
        <end position="24"/>
    </location>
</feature>
<dbReference type="EMBL" id="MLJW01001509">
    <property type="protein sequence ID" value="OIQ77912.1"/>
    <property type="molecule type" value="Genomic_DNA"/>
</dbReference>
<proteinExistence type="predicted"/>
<comment type="caution">
    <text evidence="2">The sequence shown here is derived from an EMBL/GenBank/DDBJ whole genome shotgun (WGS) entry which is preliminary data.</text>
</comment>